<organism evidence="11 12">
    <name type="scientific">Helicobacter bilis</name>
    <dbReference type="NCBI Taxonomy" id="37372"/>
    <lineage>
        <taxon>Bacteria</taxon>
        <taxon>Pseudomonadati</taxon>
        <taxon>Campylobacterota</taxon>
        <taxon>Epsilonproteobacteria</taxon>
        <taxon>Campylobacterales</taxon>
        <taxon>Helicobacteraceae</taxon>
        <taxon>Helicobacter</taxon>
    </lineage>
</organism>
<evidence type="ECO:0000256" key="4">
    <source>
        <dbReference type="ARBA" id="ARBA00022695"/>
    </source>
</evidence>
<dbReference type="PANTHER" id="PTHR46173">
    <property type="entry name" value="CCA TRNA NUCLEOTIDYLTRANSFERASE 1, MITOCHONDRIAL"/>
    <property type="match status" value="1"/>
</dbReference>
<evidence type="ECO:0000259" key="9">
    <source>
        <dbReference type="Pfam" id="PF01743"/>
    </source>
</evidence>
<comment type="caution">
    <text evidence="11">The sequence shown here is derived from an EMBL/GenBank/DDBJ whole genome shotgun (WGS) entry which is preliminary data.</text>
</comment>
<keyword evidence="3" id="KW-0819">tRNA processing</keyword>
<evidence type="ECO:0000256" key="7">
    <source>
        <dbReference type="ARBA" id="ARBA00022842"/>
    </source>
</evidence>
<feature type="domain" description="tRNA nucleotidyltransferase/poly(A) polymerase RNA and SrmB- binding" evidence="10">
    <location>
        <begin position="342"/>
        <end position="384"/>
    </location>
</feature>
<comment type="similarity">
    <text evidence="8">Belongs to the tRNA nucleotidyltransferase/poly(A) polymerase family.</text>
</comment>
<dbReference type="InterPro" id="IPR032828">
    <property type="entry name" value="PolyA_RNA-bd"/>
</dbReference>
<dbReference type="Gene3D" id="1.10.3090.10">
    <property type="entry name" value="cca-adding enzyme, domain 2"/>
    <property type="match status" value="1"/>
</dbReference>
<evidence type="ECO:0000256" key="6">
    <source>
        <dbReference type="ARBA" id="ARBA00022741"/>
    </source>
</evidence>
<dbReference type="InterPro" id="IPR043519">
    <property type="entry name" value="NT_sf"/>
</dbReference>
<dbReference type="CDD" id="cd05398">
    <property type="entry name" value="NT_ClassII-CCAase"/>
    <property type="match status" value="1"/>
</dbReference>
<keyword evidence="6" id="KW-0547">Nucleotide-binding</keyword>
<evidence type="ECO:0000256" key="1">
    <source>
        <dbReference type="ARBA" id="ARBA00001946"/>
    </source>
</evidence>
<keyword evidence="7" id="KW-0460">Magnesium</keyword>
<feature type="domain" description="Poly A polymerase head" evidence="9">
    <location>
        <begin position="48"/>
        <end position="158"/>
    </location>
</feature>
<accession>A0A4U8UAK2</accession>
<name>A0A4U8UAK2_9HELI</name>
<evidence type="ECO:0000256" key="8">
    <source>
        <dbReference type="RuleBase" id="RU003953"/>
    </source>
</evidence>
<dbReference type="GO" id="GO:0008033">
    <property type="term" value="P:tRNA processing"/>
    <property type="evidence" value="ECO:0007669"/>
    <property type="project" value="UniProtKB-KW"/>
</dbReference>
<dbReference type="PANTHER" id="PTHR46173:SF1">
    <property type="entry name" value="CCA TRNA NUCLEOTIDYLTRANSFERASE 1, MITOCHONDRIAL"/>
    <property type="match status" value="1"/>
</dbReference>
<evidence type="ECO:0000313" key="11">
    <source>
        <dbReference type="EMBL" id="TLE10679.1"/>
    </source>
</evidence>
<dbReference type="Gene3D" id="3.30.460.10">
    <property type="entry name" value="Beta Polymerase, domain 2"/>
    <property type="match status" value="1"/>
</dbReference>
<evidence type="ECO:0000313" key="12">
    <source>
        <dbReference type="Proteomes" id="UP000029857"/>
    </source>
</evidence>
<keyword evidence="8" id="KW-0694">RNA-binding</keyword>
<sequence length="619" mass="71135">MKWALNSCVIFCNFANISQNMQSYILSMQIPNYVIDILKILESHGFEAYIVGGCVRDSLLGLSPKDWDITSNAEPMQTQQIFDLYDKDFEVIPIGLKYGTLGIRDRKTGNLVEITTYRFEGEYKDGRRPECIQFAKTLQEDLSRRDFSINALACRMLYKDIKTEEHVILWADAGLRVQNSKKLESSDCHIEQSEISNTLESKMDFSTTTQNDKNLDSIPNQGGLRGLGRNVWNLDSSNCHIKQSEISNNPNSKKDFSNDKILDSTKFARLHPAPAHLVENLDSKNSANYSSINMQLFDYHNGIKHLQERKIACVGNAQERFLEDSLRIMRAIRFASILPFAFQLDDRTKEAVFLLTQKLSLIANERIQMEFTKLLCGQYAHKILLTYKSVFFFILPPLQILNAMQLNHNYEALKIAPKNIILRLALLFCPLPYAKDIYKNREKLQKYLCDYQAICKQLYFDNKTIQRSQTLLQLLCNTDIFTAQNSKIALKYLLSQHDIEIISQLMLLYVILQKTYEMLGESSPKDSVLLEMPPYSKEKLCVITKDLNEIIINKECYKLAQLHINGVLLQDIAKSMGVSLQGKQIGTLLPKLLHAVIEEEIPNTFHSLESRARFYIARL</sequence>
<evidence type="ECO:0000256" key="2">
    <source>
        <dbReference type="ARBA" id="ARBA00022679"/>
    </source>
</evidence>
<gene>
    <name evidence="11" type="ORF">LS79_005300</name>
</gene>
<protein>
    <submittedName>
        <fullName evidence="11">Polynucleotide adenylyltransferase</fullName>
    </submittedName>
</protein>
<comment type="cofactor">
    <cofactor evidence="1">
        <name>Mg(2+)</name>
        <dbReference type="ChEBI" id="CHEBI:18420"/>
    </cofactor>
</comment>
<dbReference type="GO" id="GO:0046872">
    <property type="term" value="F:metal ion binding"/>
    <property type="evidence" value="ECO:0007669"/>
    <property type="project" value="UniProtKB-KW"/>
</dbReference>
<dbReference type="GO" id="GO:0000166">
    <property type="term" value="F:nucleotide binding"/>
    <property type="evidence" value="ECO:0007669"/>
    <property type="project" value="UniProtKB-KW"/>
</dbReference>
<dbReference type="SUPFAM" id="SSF81301">
    <property type="entry name" value="Nucleotidyltransferase"/>
    <property type="match status" value="1"/>
</dbReference>
<evidence type="ECO:0000256" key="3">
    <source>
        <dbReference type="ARBA" id="ARBA00022694"/>
    </source>
</evidence>
<dbReference type="Proteomes" id="UP000029857">
    <property type="component" value="Unassembled WGS sequence"/>
</dbReference>
<proteinExistence type="inferred from homology"/>
<keyword evidence="5" id="KW-0479">Metal-binding</keyword>
<dbReference type="EMBL" id="JRPJ02000014">
    <property type="protein sequence ID" value="TLE10679.1"/>
    <property type="molecule type" value="Genomic_DNA"/>
</dbReference>
<dbReference type="Pfam" id="PF12627">
    <property type="entry name" value="PolyA_pol_RNAbd"/>
    <property type="match status" value="1"/>
</dbReference>
<dbReference type="AlphaFoldDB" id="A0A4U8UAK2"/>
<evidence type="ECO:0000256" key="5">
    <source>
        <dbReference type="ARBA" id="ARBA00022723"/>
    </source>
</evidence>
<dbReference type="Pfam" id="PF01743">
    <property type="entry name" value="PolyA_pol"/>
    <property type="match status" value="1"/>
</dbReference>
<dbReference type="GO" id="GO:0000049">
    <property type="term" value="F:tRNA binding"/>
    <property type="evidence" value="ECO:0007669"/>
    <property type="project" value="TreeGrafter"/>
</dbReference>
<dbReference type="InterPro" id="IPR050264">
    <property type="entry name" value="Bact_CCA-adding_enz_type3_sf"/>
</dbReference>
<evidence type="ECO:0000259" key="10">
    <source>
        <dbReference type="Pfam" id="PF12627"/>
    </source>
</evidence>
<dbReference type="InterPro" id="IPR002646">
    <property type="entry name" value="PolA_pol_head_dom"/>
</dbReference>
<keyword evidence="4 11" id="KW-0548">Nucleotidyltransferase</keyword>
<dbReference type="SUPFAM" id="SSF81891">
    <property type="entry name" value="Poly A polymerase C-terminal region-like"/>
    <property type="match status" value="1"/>
</dbReference>
<keyword evidence="2 8" id="KW-0808">Transferase</keyword>
<dbReference type="GO" id="GO:0016779">
    <property type="term" value="F:nucleotidyltransferase activity"/>
    <property type="evidence" value="ECO:0007669"/>
    <property type="project" value="UniProtKB-KW"/>
</dbReference>
<reference evidence="11 12" key="1">
    <citation type="journal article" date="2014" name="Genome Announc.">
        <title>Draft genome sequences of eight enterohepatic helicobacter species isolated from both laboratory and wild rodents.</title>
        <authorList>
            <person name="Sheh A."/>
            <person name="Shen Z."/>
            <person name="Fox J.G."/>
        </authorList>
    </citation>
    <scope>NUCLEOTIDE SEQUENCE [LARGE SCALE GENOMIC DNA]</scope>
    <source>
        <strain evidence="11 12">ATCC 49320</strain>
    </source>
</reference>